<protein>
    <recommendedName>
        <fullName evidence="1">ASCH domain-containing protein</fullName>
    </recommendedName>
</protein>
<keyword evidence="3" id="KW-1185">Reference proteome</keyword>
<feature type="domain" description="ASCH" evidence="1">
    <location>
        <begin position="32"/>
        <end position="155"/>
    </location>
</feature>
<dbReference type="Pfam" id="PF04266">
    <property type="entry name" value="ASCH"/>
    <property type="match status" value="1"/>
</dbReference>
<evidence type="ECO:0000313" key="2">
    <source>
        <dbReference type="EMBL" id="CAH1218047.1"/>
    </source>
</evidence>
<accession>A0ABN8GY20</accession>
<dbReference type="PIRSF" id="PIRSF021320">
    <property type="entry name" value="DUF984"/>
    <property type="match status" value="1"/>
</dbReference>
<name>A0ABN8GY20_9BACL</name>
<dbReference type="InterPro" id="IPR015947">
    <property type="entry name" value="PUA-like_sf"/>
</dbReference>
<dbReference type="Proteomes" id="UP000838324">
    <property type="component" value="Unassembled WGS sequence"/>
</dbReference>
<evidence type="ECO:0000259" key="1">
    <source>
        <dbReference type="SMART" id="SM01022"/>
    </source>
</evidence>
<dbReference type="InterPro" id="IPR007374">
    <property type="entry name" value="ASCH_domain"/>
</dbReference>
<dbReference type="EMBL" id="CAKMMG010000008">
    <property type="protein sequence ID" value="CAH1218047.1"/>
    <property type="molecule type" value="Genomic_DNA"/>
</dbReference>
<gene>
    <name evidence="2" type="ORF">PAECIP111892_04533</name>
</gene>
<dbReference type="PANTHER" id="PTHR39203:SF1">
    <property type="entry name" value="CYTOPLASMIC PROTEIN"/>
    <property type="match status" value="1"/>
</dbReference>
<evidence type="ECO:0000313" key="3">
    <source>
        <dbReference type="Proteomes" id="UP000838324"/>
    </source>
</evidence>
<proteinExistence type="predicted"/>
<dbReference type="SMART" id="SM01022">
    <property type="entry name" value="ASCH"/>
    <property type="match status" value="1"/>
</dbReference>
<dbReference type="SUPFAM" id="SSF88697">
    <property type="entry name" value="PUA domain-like"/>
    <property type="match status" value="1"/>
</dbReference>
<dbReference type="CDD" id="cd06553">
    <property type="entry name" value="ASCH_Ef3133_like"/>
    <property type="match status" value="1"/>
</dbReference>
<dbReference type="InterPro" id="IPR009326">
    <property type="entry name" value="DUF984"/>
</dbReference>
<sequence length="162" mass="18346">MSGMTENTAIADYWNAYVEEHPKVKDKYDSAWAFGDSPRLANELLELVLQGIKTGTASNKVLFEKQGLSLPFIGGHSILLDGDGVPRAIIETTHIETVPFNEVTAEFAYSEGEDDRSLGSWRHEHEVYFTREFNRYGMPFDPTMKVVCENFRVVHVKPMTIT</sequence>
<organism evidence="2 3">
    <name type="scientific">Paenibacillus auburnensis</name>
    <dbReference type="NCBI Taxonomy" id="2905649"/>
    <lineage>
        <taxon>Bacteria</taxon>
        <taxon>Bacillati</taxon>
        <taxon>Bacillota</taxon>
        <taxon>Bacilli</taxon>
        <taxon>Bacillales</taxon>
        <taxon>Paenibacillaceae</taxon>
        <taxon>Paenibacillus</taxon>
    </lineage>
</organism>
<comment type="caution">
    <text evidence="2">The sequence shown here is derived from an EMBL/GenBank/DDBJ whole genome shotgun (WGS) entry which is preliminary data.</text>
</comment>
<reference evidence="2" key="1">
    <citation type="submission" date="2022-01" db="EMBL/GenBank/DDBJ databases">
        <authorList>
            <person name="Criscuolo A."/>
        </authorList>
    </citation>
    <scope>NUCLEOTIDE SEQUENCE</scope>
    <source>
        <strain evidence="2">CIP111892</strain>
    </source>
</reference>
<dbReference type="Gene3D" id="3.10.400.10">
    <property type="entry name" value="Sulfate adenylyltransferase"/>
    <property type="match status" value="1"/>
</dbReference>
<dbReference type="PANTHER" id="PTHR39203">
    <property type="entry name" value="CYTOPLASMIC PROTEIN-RELATED"/>
    <property type="match status" value="1"/>
</dbReference>